<accession>A0ABW3UF02</accession>
<dbReference type="EMBL" id="JBHTLU010000007">
    <property type="protein sequence ID" value="MFD1219066.1"/>
    <property type="molecule type" value="Genomic_DNA"/>
</dbReference>
<evidence type="ECO:0000313" key="1">
    <source>
        <dbReference type="EMBL" id="MFD1219066.1"/>
    </source>
</evidence>
<organism evidence="1 2">
    <name type="scientific">Paenibacillus vulneris</name>
    <dbReference type="NCBI Taxonomy" id="1133364"/>
    <lineage>
        <taxon>Bacteria</taxon>
        <taxon>Bacillati</taxon>
        <taxon>Bacillota</taxon>
        <taxon>Bacilli</taxon>
        <taxon>Bacillales</taxon>
        <taxon>Paenibacillaceae</taxon>
        <taxon>Paenibacillus</taxon>
    </lineage>
</organism>
<reference evidence="2" key="1">
    <citation type="journal article" date="2019" name="Int. J. Syst. Evol. Microbiol.">
        <title>The Global Catalogue of Microorganisms (GCM) 10K type strain sequencing project: providing services to taxonomists for standard genome sequencing and annotation.</title>
        <authorList>
            <consortium name="The Broad Institute Genomics Platform"/>
            <consortium name="The Broad Institute Genome Sequencing Center for Infectious Disease"/>
            <person name="Wu L."/>
            <person name="Ma J."/>
        </authorList>
    </citation>
    <scope>NUCLEOTIDE SEQUENCE [LARGE SCALE GENOMIC DNA]</scope>
    <source>
        <strain evidence="2">CCUG 53270</strain>
    </source>
</reference>
<proteinExistence type="predicted"/>
<evidence type="ECO:0000313" key="2">
    <source>
        <dbReference type="Proteomes" id="UP001597180"/>
    </source>
</evidence>
<dbReference type="Proteomes" id="UP001597180">
    <property type="component" value="Unassembled WGS sequence"/>
</dbReference>
<dbReference type="RefSeq" id="WP_345591441.1">
    <property type="nucleotide sequence ID" value="NZ_BAABJG010000027.1"/>
</dbReference>
<keyword evidence="2" id="KW-1185">Reference proteome</keyword>
<protein>
    <submittedName>
        <fullName evidence="1">Uncharacterized protein</fullName>
    </submittedName>
</protein>
<name>A0ABW3UF02_9BACL</name>
<comment type="caution">
    <text evidence="1">The sequence shown here is derived from an EMBL/GenBank/DDBJ whole genome shotgun (WGS) entry which is preliminary data.</text>
</comment>
<gene>
    <name evidence="1" type="ORF">ACFQ4B_02940</name>
</gene>
<sequence length="50" mass="5579">MSEQRIKPIPGPNQDRAELAAWSPATGRPDDAMIAFKYSAVVPAEYEQFQ</sequence>